<comment type="caution">
    <text evidence="3">The sequence shown here is derived from an EMBL/GenBank/DDBJ whole genome shotgun (WGS) entry which is preliminary data.</text>
</comment>
<evidence type="ECO:0000256" key="1">
    <source>
        <dbReference type="ARBA" id="ARBA00034773"/>
    </source>
</evidence>
<dbReference type="EMBL" id="BQKI01000071">
    <property type="protein sequence ID" value="GJN15034.1"/>
    <property type="molecule type" value="Genomic_DNA"/>
</dbReference>
<dbReference type="AlphaFoldDB" id="A0AAV5DXY0"/>
<evidence type="ECO:0000313" key="4">
    <source>
        <dbReference type="Proteomes" id="UP001054889"/>
    </source>
</evidence>
<protein>
    <submittedName>
        <fullName evidence="3">Uncharacterized protein</fullName>
    </submittedName>
</protein>
<evidence type="ECO:0000313" key="3">
    <source>
        <dbReference type="EMBL" id="GJN15034.1"/>
    </source>
</evidence>
<gene>
    <name evidence="3" type="primary">gb01920</name>
    <name evidence="3" type="ORF">PR202_gb01920</name>
</gene>
<keyword evidence="4" id="KW-1185">Reference proteome</keyword>
<reference evidence="3" key="2">
    <citation type="submission" date="2021-12" db="EMBL/GenBank/DDBJ databases">
        <title>Resequencing data analysis of finger millet.</title>
        <authorList>
            <person name="Hatakeyama M."/>
            <person name="Aluri S."/>
            <person name="Balachadran M.T."/>
            <person name="Sivarajan S.R."/>
            <person name="Poveda L."/>
            <person name="Shimizu-Inatsugi R."/>
            <person name="Schlapbach R."/>
            <person name="Sreeman S.M."/>
            <person name="Shimizu K.K."/>
        </authorList>
    </citation>
    <scope>NUCLEOTIDE SEQUENCE</scope>
</reference>
<comment type="similarity">
    <text evidence="1">Belongs to the senescence regulator S40 family.</text>
</comment>
<dbReference type="Proteomes" id="UP001054889">
    <property type="component" value="Unassembled WGS sequence"/>
</dbReference>
<feature type="region of interest" description="Disordered" evidence="2">
    <location>
        <begin position="70"/>
        <end position="119"/>
    </location>
</feature>
<proteinExistence type="inferred from homology"/>
<reference evidence="3" key="1">
    <citation type="journal article" date="2018" name="DNA Res.">
        <title>Multiple hybrid de novo genome assembly of finger millet, an orphan allotetraploid crop.</title>
        <authorList>
            <person name="Hatakeyama M."/>
            <person name="Aluri S."/>
            <person name="Balachadran M.T."/>
            <person name="Sivarajan S.R."/>
            <person name="Patrignani A."/>
            <person name="Gruter S."/>
            <person name="Poveda L."/>
            <person name="Shimizu-Inatsugi R."/>
            <person name="Baeten J."/>
            <person name="Francoijs K.J."/>
            <person name="Nataraja K.N."/>
            <person name="Reddy Y.A.N."/>
            <person name="Phadnis S."/>
            <person name="Ravikumar R.L."/>
            <person name="Schlapbach R."/>
            <person name="Sreeman S.M."/>
            <person name="Shimizu K.K."/>
        </authorList>
    </citation>
    <scope>NUCLEOTIDE SEQUENCE</scope>
</reference>
<sequence>MLQIRTHSTLSALGQFALAMAEELDEFEVLWPEACSAHAAHGETAAEVQSPPEASVHRFGLVVRSRPVDVPRRPVRSRRRIDDGGEDEEEDGGKPIVPPHLLLSGRRRSEAWTARTPRTPCKRAGDLRQLRDSVLRMTGFIEG</sequence>
<dbReference type="PANTHER" id="PTHR33083:SF71">
    <property type="entry name" value="OS05G0531000 PROTEIN"/>
    <property type="match status" value="1"/>
</dbReference>
<accession>A0AAV5DXY0</accession>
<dbReference type="Pfam" id="PF04520">
    <property type="entry name" value="Senescence_reg"/>
    <property type="match status" value="1"/>
</dbReference>
<dbReference type="InterPro" id="IPR007608">
    <property type="entry name" value="Senescence_reg_S40"/>
</dbReference>
<name>A0AAV5DXY0_ELECO</name>
<organism evidence="3 4">
    <name type="scientific">Eleusine coracana subsp. coracana</name>
    <dbReference type="NCBI Taxonomy" id="191504"/>
    <lineage>
        <taxon>Eukaryota</taxon>
        <taxon>Viridiplantae</taxon>
        <taxon>Streptophyta</taxon>
        <taxon>Embryophyta</taxon>
        <taxon>Tracheophyta</taxon>
        <taxon>Spermatophyta</taxon>
        <taxon>Magnoliopsida</taxon>
        <taxon>Liliopsida</taxon>
        <taxon>Poales</taxon>
        <taxon>Poaceae</taxon>
        <taxon>PACMAD clade</taxon>
        <taxon>Chloridoideae</taxon>
        <taxon>Cynodonteae</taxon>
        <taxon>Eleusininae</taxon>
        <taxon>Eleusine</taxon>
    </lineage>
</organism>
<dbReference type="PANTHER" id="PTHR33083">
    <property type="entry name" value="EXPRESSED PROTEIN"/>
    <property type="match status" value="1"/>
</dbReference>
<evidence type="ECO:0000256" key="2">
    <source>
        <dbReference type="SAM" id="MobiDB-lite"/>
    </source>
</evidence>
<dbReference type="GO" id="GO:0010150">
    <property type="term" value="P:leaf senescence"/>
    <property type="evidence" value="ECO:0007669"/>
    <property type="project" value="UniProtKB-ARBA"/>
</dbReference>